<evidence type="ECO:0000256" key="2">
    <source>
        <dbReference type="SAM" id="SignalP"/>
    </source>
</evidence>
<gene>
    <name evidence="3" type="ORF">ACETRX_27965</name>
</gene>
<dbReference type="SUPFAM" id="SSF56925">
    <property type="entry name" value="OMPA-like"/>
    <property type="match status" value="1"/>
</dbReference>
<name>A0ABV6ZMU0_9HYPH</name>
<evidence type="ECO:0000313" key="4">
    <source>
        <dbReference type="Proteomes" id="UP001595190"/>
    </source>
</evidence>
<comment type="similarity">
    <text evidence="1">Belongs to the OmpW/AlkL family.</text>
</comment>
<dbReference type="InterPro" id="IPR005618">
    <property type="entry name" value="OMPW"/>
</dbReference>
<dbReference type="Pfam" id="PF03922">
    <property type="entry name" value="OmpW"/>
    <property type="match status" value="1"/>
</dbReference>
<dbReference type="PANTHER" id="PTHR36920:SF1">
    <property type="entry name" value="OUTER MEMBRANE PROTEIN W"/>
    <property type="match status" value="1"/>
</dbReference>
<dbReference type="RefSeq" id="WP_394314341.1">
    <property type="nucleotide sequence ID" value="NZ_JBHGPK010000020.1"/>
</dbReference>
<dbReference type="InterPro" id="IPR011250">
    <property type="entry name" value="OMP/PagP_B-barrel"/>
</dbReference>
<feature type="chain" id="PRO_5045926585" evidence="2">
    <location>
        <begin position="21"/>
        <end position="222"/>
    </location>
</feature>
<keyword evidence="2" id="KW-0732">Signal</keyword>
<sequence>MTKYFLAAAFSLGVSSGCIAADLAPVPAAPAPFLPWYLHIGPLGVVFDEGARISLGGMEVPGASARADDNLTVGFEVGYRFTENFAVSFTAGIPPSTTLMGTGPLAGTELGRVTYGPAILSAHYHFTNFGPLFKPYVGAGVNYTLVWNEKDKAIKNLKVDNAFGFVLQAGIESDFNERWGTFVDVKKIFLETDATGIVGGAPASANIDLDPWIVMAGVTYRF</sequence>
<protein>
    <submittedName>
        <fullName evidence="3">OmpW family protein</fullName>
    </submittedName>
</protein>
<proteinExistence type="inferred from homology"/>
<feature type="signal peptide" evidence="2">
    <location>
        <begin position="1"/>
        <end position="20"/>
    </location>
</feature>
<dbReference type="EMBL" id="JBHGPK010000020">
    <property type="protein sequence ID" value="MFC2253508.1"/>
    <property type="molecule type" value="Genomic_DNA"/>
</dbReference>
<organism evidence="3 4">
    <name type="scientific">Labrys neptuniae</name>
    <dbReference type="NCBI Taxonomy" id="376174"/>
    <lineage>
        <taxon>Bacteria</taxon>
        <taxon>Pseudomonadati</taxon>
        <taxon>Pseudomonadota</taxon>
        <taxon>Alphaproteobacteria</taxon>
        <taxon>Hyphomicrobiales</taxon>
        <taxon>Xanthobacteraceae</taxon>
        <taxon>Labrys</taxon>
    </lineage>
</organism>
<dbReference type="Gene3D" id="2.40.160.20">
    <property type="match status" value="1"/>
</dbReference>
<dbReference type="Proteomes" id="UP001595190">
    <property type="component" value="Unassembled WGS sequence"/>
</dbReference>
<reference evidence="3 4" key="1">
    <citation type="submission" date="2024-09" db="EMBL/GenBank/DDBJ databases">
        <title>Description of Labrys sedimenti sp. nov., isolated from a diclofenac-degrading enrichment culture, and genome-based reclassification of Labrys portucalensis as a later heterotypic synonym of Labrys neptuniae.</title>
        <authorList>
            <person name="Tancsics A."/>
            <person name="Csepanyi A."/>
        </authorList>
    </citation>
    <scope>NUCLEOTIDE SEQUENCE [LARGE SCALE GENOMIC DNA]</scope>
    <source>
        <strain evidence="3 4">LMG 23412</strain>
    </source>
</reference>
<accession>A0ABV6ZMU0</accession>
<evidence type="ECO:0000256" key="1">
    <source>
        <dbReference type="ARBA" id="ARBA00009330"/>
    </source>
</evidence>
<comment type="caution">
    <text evidence="3">The sequence shown here is derived from an EMBL/GenBank/DDBJ whole genome shotgun (WGS) entry which is preliminary data.</text>
</comment>
<dbReference type="PANTHER" id="PTHR36920">
    <property type="match status" value="1"/>
</dbReference>
<dbReference type="PROSITE" id="PS51257">
    <property type="entry name" value="PROKAR_LIPOPROTEIN"/>
    <property type="match status" value="1"/>
</dbReference>
<evidence type="ECO:0000313" key="3">
    <source>
        <dbReference type="EMBL" id="MFC2253508.1"/>
    </source>
</evidence>